<evidence type="ECO:0000256" key="1">
    <source>
        <dbReference type="SAM" id="Phobius"/>
    </source>
</evidence>
<dbReference type="AlphaFoldDB" id="A0A8R1IBB8"/>
<dbReference type="PANTHER" id="PTHR22943">
    <property type="entry name" value="7-TRANSMEMBRANE DOMAIN RECEPTOR C.ELEGANS"/>
    <property type="match status" value="1"/>
</dbReference>
<feature type="transmembrane region" description="Helical" evidence="1">
    <location>
        <begin position="47"/>
        <end position="73"/>
    </location>
</feature>
<dbReference type="GO" id="GO:0038022">
    <property type="term" value="F:G protein-coupled olfactory receptor activity"/>
    <property type="evidence" value="ECO:0007669"/>
    <property type="project" value="TreeGrafter"/>
</dbReference>
<dbReference type="SUPFAM" id="SSF81321">
    <property type="entry name" value="Family A G protein-coupled receptor-like"/>
    <property type="match status" value="1"/>
</dbReference>
<evidence type="ECO:0000313" key="2">
    <source>
        <dbReference type="EnsemblMetazoa" id="CJA21656b.1"/>
    </source>
</evidence>
<sequence>MYTHYCFQISSMFSVFYFGARCYWEIRKKISQSSTVSITTKNLQSQLFHALVVQTFIPLVLMYIPIGILFFFPMAMWELPFKTSFVGYTIALYPAIDPLPNMLIIKYYRNALIEWFYWCIGRAKTSHSPSMYSAPNSTVPRRISVSVL</sequence>
<accession>A0A8R1IBB8</accession>
<keyword evidence="3" id="KW-1185">Reference proteome</keyword>
<proteinExistence type="predicted"/>
<reference evidence="3" key="1">
    <citation type="submission" date="2010-08" db="EMBL/GenBank/DDBJ databases">
        <authorList>
            <consortium name="Caenorhabditis japonica Sequencing Consortium"/>
            <person name="Wilson R.K."/>
        </authorList>
    </citation>
    <scope>NUCLEOTIDE SEQUENCE [LARGE SCALE GENOMIC DNA]</scope>
    <source>
        <strain evidence="3">DF5081</strain>
    </source>
</reference>
<keyword evidence="1" id="KW-1133">Transmembrane helix</keyword>
<dbReference type="GO" id="GO:0042048">
    <property type="term" value="P:olfactory behavior"/>
    <property type="evidence" value="ECO:0007669"/>
    <property type="project" value="TreeGrafter"/>
</dbReference>
<dbReference type="EnsemblMetazoa" id="CJA21656b.1">
    <property type="protein sequence ID" value="CJA21656b.1"/>
    <property type="gene ID" value="WBGene00177228"/>
</dbReference>
<keyword evidence="1" id="KW-0812">Transmembrane</keyword>
<dbReference type="Proteomes" id="UP000005237">
    <property type="component" value="Unassembled WGS sequence"/>
</dbReference>
<feature type="transmembrane region" description="Helical" evidence="1">
    <location>
        <begin position="85"/>
        <end position="105"/>
    </location>
</feature>
<organism evidence="2 3">
    <name type="scientific">Caenorhabditis japonica</name>
    <dbReference type="NCBI Taxonomy" id="281687"/>
    <lineage>
        <taxon>Eukaryota</taxon>
        <taxon>Metazoa</taxon>
        <taxon>Ecdysozoa</taxon>
        <taxon>Nematoda</taxon>
        <taxon>Chromadorea</taxon>
        <taxon>Rhabditida</taxon>
        <taxon>Rhabditina</taxon>
        <taxon>Rhabditomorpha</taxon>
        <taxon>Rhabditoidea</taxon>
        <taxon>Rhabditidae</taxon>
        <taxon>Peloderinae</taxon>
        <taxon>Caenorhabditis</taxon>
    </lineage>
</organism>
<dbReference type="PANTHER" id="PTHR22943:SF126">
    <property type="entry name" value="SEVEN TM RECEPTOR"/>
    <property type="match status" value="1"/>
</dbReference>
<protein>
    <submittedName>
        <fullName evidence="2">Uncharacterized protein</fullName>
    </submittedName>
</protein>
<reference evidence="2" key="2">
    <citation type="submission" date="2022-06" db="UniProtKB">
        <authorList>
            <consortium name="EnsemblMetazoa"/>
        </authorList>
    </citation>
    <scope>IDENTIFICATION</scope>
    <source>
        <strain evidence="2">DF5081</strain>
    </source>
</reference>
<dbReference type="GO" id="GO:0005886">
    <property type="term" value="C:plasma membrane"/>
    <property type="evidence" value="ECO:0007669"/>
    <property type="project" value="TreeGrafter"/>
</dbReference>
<evidence type="ECO:0000313" key="3">
    <source>
        <dbReference type="Proteomes" id="UP000005237"/>
    </source>
</evidence>
<name>A0A8R1IBB8_CAEJA</name>
<keyword evidence="1" id="KW-0472">Membrane</keyword>
<dbReference type="Pfam" id="PF10326">
    <property type="entry name" value="7TM_GPCR_Str"/>
    <property type="match status" value="1"/>
</dbReference>
<dbReference type="InterPro" id="IPR019428">
    <property type="entry name" value="7TM_GPCR_serpentine_rcpt_Str"/>
</dbReference>